<keyword evidence="1" id="KW-0812">Transmembrane</keyword>
<feature type="transmembrane region" description="Helical" evidence="1">
    <location>
        <begin position="6"/>
        <end position="26"/>
    </location>
</feature>
<feature type="domain" description="Peptidase M56" evidence="2">
    <location>
        <begin position="7"/>
        <end position="296"/>
    </location>
</feature>
<feature type="transmembrane region" description="Helical" evidence="1">
    <location>
        <begin position="38"/>
        <end position="58"/>
    </location>
</feature>
<evidence type="ECO:0000259" key="2">
    <source>
        <dbReference type="Pfam" id="PF05569"/>
    </source>
</evidence>
<feature type="transmembrane region" description="Helical" evidence="1">
    <location>
        <begin position="210"/>
        <end position="231"/>
    </location>
</feature>
<feature type="transmembrane region" description="Helical" evidence="1">
    <location>
        <begin position="308"/>
        <end position="327"/>
    </location>
</feature>
<dbReference type="EMBL" id="JAAROP010000003">
    <property type="protein sequence ID" value="MBC1322266.1"/>
    <property type="molecule type" value="Genomic_DNA"/>
</dbReference>
<keyword evidence="1" id="KW-0472">Membrane</keyword>
<dbReference type="InterPro" id="IPR008756">
    <property type="entry name" value="Peptidase_M56"/>
</dbReference>
<protein>
    <submittedName>
        <fullName evidence="3">Peptidase M56</fullName>
    </submittedName>
</protein>
<evidence type="ECO:0000256" key="1">
    <source>
        <dbReference type="SAM" id="Phobius"/>
    </source>
</evidence>
<evidence type="ECO:0000313" key="4">
    <source>
        <dbReference type="Proteomes" id="UP000522007"/>
    </source>
</evidence>
<dbReference type="PANTHER" id="PTHR34978">
    <property type="entry name" value="POSSIBLE SENSOR-TRANSDUCER PROTEIN BLAR"/>
    <property type="match status" value="1"/>
</dbReference>
<dbReference type="Pfam" id="PF05569">
    <property type="entry name" value="Peptidase_M56"/>
    <property type="match status" value="1"/>
</dbReference>
<proteinExistence type="predicted"/>
<reference evidence="3 4" key="1">
    <citation type="submission" date="2020-03" db="EMBL/GenBank/DDBJ databases">
        <title>Soil Listeria distribution.</title>
        <authorList>
            <person name="Liao J."/>
            <person name="Wiedmann M."/>
        </authorList>
    </citation>
    <scope>NUCLEOTIDE SEQUENCE [LARGE SCALE GENOMIC DNA]</scope>
    <source>
        <strain evidence="3 4">FSL L7-1829</strain>
    </source>
</reference>
<accession>A0A7X0T6I6</accession>
<dbReference type="AlphaFoldDB" id="A0A7X0T6I6"/>
<comment type="caution">
    <text evidence="3">The sequence shown here is derived from an EMBL/GenBank/DDBJ whole genome shotgun (WGS) entry which is preliminary data.</text>
</comment>
<dbReference type="CDD" id="cd07341">
    <property type="entry name" value="M56_BlaR1_MecR1_like"/>
    <property type="match status" value="1"/>
</dbReference>
<gene>
    <name evidence="3" type="ORF">HB853_04845</name>
</gene>
<keyword evidence="1" id="KW-1133">Transmembrane helix</keyword>
<sequence length="353" mass="41325">MNELLKMVLSMALTSLVLIPCIWIFGKAFNRYLSKKKIYYLWLVVFLFLTIPFSFIFFTPTRNNEYMWGKGTGLEGATSVVFDNNGIFVERDAKVAFWMTLLDYLWVIWLVIFLLIFIYRIASYRNFKKYVFSGAQKVNNLEQLDLLGEIIDELNIKKSVELMINPLISSPIFLGFKRNVIVLPDKSFSEEELQYILRHELIHCKRKDMYYVWIAQFFVCIYWFNPLVYLMNKQIQIDRELACDEAVLATLPKEKYLGYGDTLLSSLAKSGNYKESSVAVSLHENTKKLKERLTFIANYQKEAKNNNTILPIFLIALCSVGLIFSLFQTEIFTKEKNKSIIIKKDKNTNNFSR</sequence>
<evidence type="ECO:0000313" key="3">
    <source>
        <dbReference type="EMBL" id="MBC1322266.1"/>
    </source>
</evidence>
<dbReference type="PANTHER" id="PTHR34978:SF3">
    <property type="entry name" value="SLR0241 PROTEIN"/>
    <property type="match status" value="1"/>
</dbReference>
<feature type="transmembrane region" description="Helical" evidence="1">
    <location>
        <begin position="104"/>
        <end position="122"/>
    </location>
</feature>
<dbReference type="Proteomes" id="UP000522007">
    <property type="component" value="Unassembled WGS sequence"/>
</dbReference>
<dbReference type="InterPro" id="IPR052173">
    <property type="entry name" value="Beta-lactam_resp_regulator"/>
</dbReference>
<organism evidence="3 4">
    <name type="scientific">Listeria welshimeri</name>
    <dbReference type="NCBI Taxonomy" id="1643"/>
    <lineage>
        <taxon>Bacteria</taxon>
        <taxon>Bacillati</taxon>
        <taxon>Bacillota</taxon>
        <taxon>Bacilli</taxon>
        <taxon>Bacillales</taxon>
        <taxon>Listeriaceae</taxon>
        <taxon>Listeria</taxon>
    </lineage>
</organism>
<name>A0A7X0T6I6_LISWE</name>